<reference evidence="2 4" key="1">
    <citation type="journal article" date="2015" name="Genome Announc.">
        <title>Draft Genome of the Euendolithic (true boring) Cyanobacterium Mastigocoleus testarum strain BC008.</title>
        <authorList>
            <person name="Guida B.S."/>
            <person name="Garcia-Pichel F."/>
        </authorList>
    </citation>
    <scope>NUCLEOTIDE SEQUENCE [LARGE SCALE GENOMIC DNA]</scope>
    <source>
        <strain evidence="2 4">BC008</strain>
    </source>
</reference>
<evidence type="ECO:0000313" key="4">
    <source>
        <dbReference type="Proteomes" id="UP000053372"/>
    </source>
</evidence>
<evidence type="ECO:0000313" key="2">
    <source>
        <dbReference type="EMBL" id="KST66854.1"/>
    </source>
</evidence>
<protein>
    <recommendedName>
        <fullName evidence="5">TIGR02588 family protein</fullName>
    </recommendedName>
</protein>
<dbReference type="OrthoDB" id="424854at2"/>
<dbReference type="RefSeq" id="WP_027845416.1">
    <property type="nucleotide sequence ID" value="NZ_LMTZ01000002.1"/>
</dbReference>
<dbReference type="NCBIfam" id="TIGR02588">
    <property type="entry name" value="TIGR02588 family protein"/>
    <property type="match status" value="1"/>
</dbReference>
<gene>
    <name evidence="2" type="ORF">BC008_27075</name>
    <name evidence="3" type="ORF">BC008_36680</name>
</gene>
<dbReference type="EMBL" id="LMTZ01000002">
    <property type="protein sequence ID" value="KST70192.1"/>
    <property type="molecule type" value="Genomic_DNA"/>
</dbReference>
<keyword evidence="1" id="KW-1133">Transmembrane helix</keyword>
<accession>A0A0V7ZRM6</accession>
<dbReference type="InterPro" id="IPR013417">
    <property type="entry name" value="CHP02588"/>
</dbReference>
<keyword evidence="1" id="KW-0472">Membrane</keyword>
<comment type="caution">
    <text evidence="2">The sequence shown here is derived from an EMBL/GenBank/DDBJ whole genome shotgun (WGS) entry which is preliminary data.</text>
</comment>
<evidence type="ECO:0000313" key="3">
    <source>
        <dbReference type="EMBL" id="KST70192.1"/>
    </source>
</evidence>
<proteinExistence type="predicted"/>
<feature type="transmembrane region" description="Helical" evidence="1">
    <location>
        <begin position="21"/>
        <end position="43"/>
    </location>
</feature>
<keyword evidence="1" id="KW-0812">Transmembrane</keyword>
<dbReference type="AlphaFoldDB" id="A0A0V7ZRM6"/>
<dbReference type="Proteomes" id="UP000053372">
    <property type="component" value="Unassembled WGS sequence"/>
</dbReference>
<name>A0A0V7ZRM6_9CYAN</name>
<keyword evidence="4" id="KW-1185">Reference proteome</keyword>
<organism evidence="2 4">
    <name type="scientific">Mastigocoleus testarum BC008</name>
    <dbReference type="NCBI Taxonomy" id="371196"/>
    <lineage>
        <taxon>Bacteria</taxon>
        <taxon>Bacillati</taxon>
        <taxon>Cyanobacteriota</taxon>
        <taxon>Cyanophyceae</taxon>
        <taxon>Nostocales</taxon>
        <taxon>Hapalosiphonaceae</taxon>
        <taxon>Mastigocoleus</taxon>
    </lineage>
</organism>
<dbReference type="EMBL" id="LMTZ01000093">
    <property type="protein sequence ID" value="KST66854.1"/>
    <property type="molecule type" value="Genomic_DNA"/>
</dbReference>
<evidence type="ECO:0008006" key="5">
    <source>
        <dbReference type="Google" id="ProtNLM"/>
    </source>
</evidence>
<sequence>MIDTEKGRDTRELQKRSFAEWLTFSVASSLLIVVISLVGFTWFQDSQQEPPILIVTREKAMRKENGHFYVPFKILNKGGKTAASVQIIAELSFNGEVEQTGQQEIDFLSRKEKKEGAFIFTKNPQEGELMIRVASYKLP</sequence>
<evidence type="ECO:0000256" key="1">
    <source>
        <dbReference type="SAM" id="Phobius"/>
    </source>
</evidence>